<gene>
    <name evidence="2" type="ORF">RUM43_005839</name>
</gene>
<dbReference type="Proteomes" id="UP001372834">
    <property type="component" value="Unassembled WGS sequence"/>
</dbReference>
<dbReference type="EMBL" id="JAWJWE010000037">
    <property type="protein sequence ID" value="KAK6625540.1"/>
    <property type="molecule type" value="Genomic_DNA"/>
</dbReference>
<organism evidence="2 3">
    <name type="scientific">Polyplax serrata</name>
    <name type="common">Common mouse louse</name>
    <dbReference type="NCBI Taxonomy" id="468196"/>
    <lineage>
        <taxon>Eukaryota</taxon>
        <taxon>Metazoa</taxon>
        <taxon>Ecdysozoa</taxon>
        <taxon>Arthropoda</taxon>
        <taxon>Hexapoda</taxon>
        <taxon>Insecta</taxon>
        <taxon>Pterygota</taxon>
        <taxon>Neoptera</taxon>
        <taxon>Paraneoptera</taxon>
        <taxon>Psocodea</taxon>
        <taxon>Troctomorpha</taxon>
        <taxon>Phthiraptera</taxon>
        <taxon>Anoplura</taxon>
        <taxon>Polyplacidae</taxon>
        <taxon>Polyplax</taxon>
    </lineage>
</organism>
<protein>
    <recommendedName>
        <fullName evidence="4">Transmembrane protein</fullName>
    </recommendedName>
</protein>
<keyword evidence="1" id="KW-1133">Transmembrane helix</keyword>
<keyword evidence="1" id="KW-0812">Transmembrane</keyword>
<keyword evidence="1" id="KW-0472">Membrane</keyword>
<evidence type="ECO:0000256" key="1">
    <source>
        <dbReference type="SAM" id="Phobius"/>
    </source>
</evidence>
<proteinExistence type="predicted"/>
<accession>A0AAN8S350</accession>
<name>A0AAN8S350_POLSC</name>
<evidence type="ECO:0000313" key="2">
    <source>
        <dbReference type="EMBL" id="KAK6625540.1"/>
    </source>
</evidence>
<evidence type="ECO:0008006" key="4">
    <source>
        <dbReference type="Google" id="ProtNLM"/>
    </source>
</evidence>
<evidence type="ECO:0000313" key="3">
    <source>
        <dbReference type="Proteomes" id="UP001372834"/>
    </source>
</evidence>
<dbReference type="AlphaFoldDB" id="A0AAN8S350"/>
<feature type="transmembrane region" description="Helical" evidence="1">
    <location>
        <begin position="75"/>
        <end position="97"/>
    </location>
</feature>
<sequence>MAPCENVTVVNTHALLGANISGSDVEVNVSNTSLENQVPYEYANCTNWNGTTVLNNCSLAVSIDDLPLKLNKFQIIKAVVLAGVTIVIMVSVCRMVFQLFVRYNVRHDR</sequence>
<comment type="caution">
    <text evidence="2">The sequence shown here is derived from an EMBL/GenBank/DDBJ whole genome shotgun (WGS) entry which is preliminary data.</text>
</comment>
<reference evidence="2 3" key="1">
    <citation type="submission" date="2023-10" db="EMBL/GenBank/DDBJ databases">
        <title>Genomes of two closely related lineages of the louse Polyplax serrata with different host specificities.</title>
        <authorList>
            <person name="Martinu J."/>
            <person name="Tarabai H."/>
            <person name="Stefka J."/>
            <person name="Hypsa V."/>
        </authorList>
    </citation>
    <scope>NUCLEOTIDE SEQUENCE [LARGE SCALE GENOMIC DNA]</scope>
    <source>
        <strain evidence="2">HR10_N</strain>
    </source>
</reference>